<protein>
    <submittedName>
        <fullName evidence="1">Uncharacterized protein</fullName>
    </submittedName>
</protein>
<sequence>MSDYKALVEERDHEVREQRFKAKLWEENNTKFTLWCRNTQMDREIKKLEADLKAVSREGGQDRGEGKLCELHGENVTSGLSTLDTGFPTNTNAS</sequence>
<evidence type="ECO:0000313" key="1">
    <source>
        <dbReference type="EMBL" id="KAL1636080.1"/>
    </source>
</evidence>
<gene>
    <name evidence="1" type="ORF">SLS56_001432</name>
</gene>
<proteinExistence type="predicted"/>
<keyword evidence="2" id="KW-1185">Reference proteome</keyword>
<evidence type="ECO:0000313" key="2">
    <source>
        <dbReference type="Proteomes" id="UP001521116"/>
    </source>
</evidence>
<name>A0ABR3T953_9PEZI</name>
<comment type="caution">
    <text evidence="1">The sequence shown here is derived from an EMBL/GenBank/DDBJ whole genome shotgun (WGS) entry which is preliminary data.</text>
</comment>
<organism evidence="1 2">
    <name type="scientific">Neofusicoccum ribis</name>
    <dbReference type="NCBI Taxonomy" id="45134"/>
    <lineage>
        <taxon>Eukaryota</taxon>
        <taxon>Fungi</taxon>
        <taxon>Dikarya</taxon>
        <taxon>Ascomycota</taxon>
        <taxon>Pezizomycotina</taxon>
        <taxon>Dothideomycetes</taxon>
        <taxon>Dothideomycetes incertae sedis</taxon>
        <taxon>Botryosphaeriales</taxon>
        <taxon>Botryosphaeriaceae</taxon>
        <taxon>Neofusicoccum</taxon>
    </lineage>
</organism>
<dbReference type="Proteomes" id="UP001521116">
    <property type="component" value="Unassembled WGS sequence"/>
</dbReference>
<accession>A0ABR3T953</accession>
<dbReference type="EMBL" id="JAJVDC020000008">
    <property type="protein sequence ID" value="KAL1636080.1"/>
    <property type="molecule type" value="Genomic_DNA"/>
</dbReference>
<reference evidence="1 2" key="1">
    <citation type="submission" date="2024-02" db="EMBL/GenBank/DDBJ databases">
        <title>De novo assembly and annotation of 12 fungi associated with fruit tree decline syndrome in Ontario, Canada.</title>
        <authorList>
            <person name="Sulman M."/>
            <person name="Ellouze W."/>
            <person name="Ilyukhin E."/>
        </authorList>
    </citation>
    <scope>NUCLEOTIDE SEQUENCE [LARGE SCALE GENOMIC DNA]</scope>
    <source>
        <strain evidence="1 2">M1-105</strain>
    </source>
</reference>